<reference evidence="7 8" key="2">
    <citation type="journal article" date="2009" name="Stand. Genomic Sci.">
        <title>Complete genome sequence of Staphylothermus marinus Stetter and Fiala 1986 type strain F1.</title>
        <authorList>
            <person name="Anderson I.J."/>
            <person name="Sun H."/>
            <person name="Lapidus A."/>
            <person name="Copeland A."/>
            <person name="Glavina Del Rio T."/>
            <person name="Tice H."/>
            <person name="Dalin E."/>
            <person name="Lucas S."/>
            <person name="Barry K."/>
            <person name="Land M."/>
            <person name="Richardson P."/>
            <person name="Huber H."/>
            <person name="Kyrpides N.C."/>
        </authorList>
    </citation>
    <scope>NUCLEOTIDE SEQUENCE [LARGE SCALE GENOMIC DNA]</scope>
    <source>
        <strain evidence="8">ATCC 43588 / DSM 3639 / JCM 9404 / F1</strain>
    </source>
</reference>
<dbReference type="HOGENOM" id="CLU_1197677_0_0_2"/>
<sequence length="231" mass="26471">MRRPSSSILFIYALFVSLLAYAYRDLYDLLVIGLINLVLGVMYGYRYKLLWLLLILGLWGTFINAYTVSNTGSIVVDWGWITIREGALTATAAIFMRLLSIVGATLFFIGNSTPSELVRSLVSELRIPKGLAFSISYALRLIPLMKKDYEEIRIARLERGYRRIPYLPNDLKSFLLPLLSIAYERAVWAGIAVELKGFRLRKVRYRKIRIRVPEIIVFALLAIQVIVPLMF</sequence>
<keyword evidence="4 6" id="KW-1133">Transmembrane helix</keyword>
<evidence type="ECO:0000256" key="1">
    <source>
        <dbReference type="ARBA" id="ARBA00004141"/>
    </source>
</evidence>
<dbReference type="GeneID" id="4906890"/>
<dbReference type="STRING" id="399550.Smar_0051"/>
<dbReference type="PANTHER" id="PTHR34857:SF2">
    <property type="entry name" value="SLL0384 PROTEIN"/>
    <property type="match status" value="1"/>
</dbReference>
<feature type="transmembrane region" description="Helical" evidence="6">
    <location>
        <begin position="208"/>
        <end position="230"/>
    </location>
</feature>
<keyword evidence="3 6" id="KW-0812">Transmembrane</keyword>
<dbReference type="CDD" id="cd16914">
    <property type="entry name" value="EcfT"/>
    <property type="match status" value="1"/>
</dbReference>
<name>A3DKK4_STAMF</name>
<evidence type="ECO:0000313" key="7">
    <source>
        <dbReference type="EMBL" id="ABN69164.1"/>
    </source>
</evidence>
<comment type="subcellular location">
    <subcellularLocation>
        <location evidence="1">Membrane</location>
        <topology evidence="1">Multi-pass membrane protein</topology>
    </subcellularLocation>
</comment>
<evidence type="ECO:0000256" key="3">
    <source>
        <dbReference type="ARBA" id="ARBA00022692"/>
    </source>
</evidence>
<evidence type="ECO:0000256" key="6">
    <source>
        <dbReference type="SAM" id="Phobius"/>
    </source>
</evidence>
<dbReference type="KEGG" id="smr:Smar_0051"/>
<evidence type="ECO:0000256" key="4">
    <source>
        <dbReference type="ARBA" id="ARBA00022989"/>
    </source>
</evidence>
<proteinExistence type="predicted"/>
<dbReference type="GO" id="GO:0005886">
    <property type="term" value="C:plasma membrane"/>
    <property type="evidence" value="ECO:0007669"/>
    <property type="project" value="UniProtKB-ARBA"/>
</dbReference>
<dbReference type="InterPro" id="IPR051611">
    <property type="entry name" value="ECF_transporter_component"/>
</dbReference>
<feature type="transmembrane region" description="Helical" evidence="6">
    <location>
        <begin position="29"/>
        <end position="45"/>
    </location>
</feature>
<feature type="transmembrane region" description="Helical" evidence="6">
    <location>
        <begin position="50"/>
        <end position="67"/>
    </location>
</feature>
<dbReference type="EMBL" id="CP000575">
    <property type="protein sequence ID" value="ABN69164.1"/>
    <property type="molecule type" value="Genomic_DNA"/>
</dbReference>
<feature type="transmembrane region" description="Helical" evidence="6">
    <location>
        <begin position="87"/>
        <end position="109"/>
    </location>
</feature>
<dbReference type="AlphaFoldDB" id="A3DKK4"/>
<protein>
    <submittedName>
        <fullName evidence="7">Cobalt transport protein</fullName>
    </submittedName>
</protein>
<dbReference type="eggNOG" id="arCOG02252">
    <property type="taxonomic scope" value="Archaea"/>
</dbReference>
<dbReference type="InterPro" id="IPR003339">
    <property type="entry name" value="ABC/ECF_trnsptr_transmembrane"/>
</dbReference>
<feature type="transmembrane region" description="Helical" evidence="6">
    <location>
        <begin position="7"/>
        <end position="23"/>
    </location>
</feature>
<dbReference type="PANTHER" id="PTHR34857">
    <property type="entry name" value="SLL0384 PROTEIN"/>
    <property type="match status" value="1"/>
</dbReference>
<dbReference type="RefSeq" id="WP_011838355.1">
    <property type="nucleotide sequence ID" value="NC_009033.1"/>
</dbReference>
<dbReference type="Proteomes" id="UP000000254">
    <property type="component" value="Chromosome"/>
</dbReference>
<evidence type="ECO:0000313" key="8">
    <source>
        <dbReference type="Proteomes" id="UP000000254"/>
    </source>
</evidence>
<evidence type="ECO:0000256" key="2">
    <source>
        <dbReference type="ARBA" id="ARBA00022475"/>
    </source>
</evidence>
<gene>
    <name evidence="7" type="ordered locus">Smar_0051</name>
</gene>
<keyword evidence="5 6" id="KW-0472">Membrane</keyword>
<keyword evidence="8" id="KW-1185">Reference proteome</keyword>
<reference evidence="8" key="1">
    <citation type="journal article" date="2009" name="BMC Genomics">
        <title>The complete genome sequence of Staphylothermus marinus reveals differences in sulfur metabolism among heterotrophic Crenarchaeota.</title>
        <authorList>
            <person name="Anderson I.J."/>
            <person name="Dharmarajan L."/>
            <person name="Rodriguez J."/>
            <person name="Hooper S."/>
            <person name="Porat I."/>
            <person name="Ulrich L.E."/>
            <person name="Elkins J.G."/>
            <person name="Mavromatis K."/>
            <person name="Sun H."/>
            <person name="Land M."/>
            <person name="Lapidus A."/>
            <person name="Lucas S."/>
            <person name="Barry K."/>
            <person name="Huber H."/>
            <person name="Zhulin I.B."/>
            <person name="Whitman W.B."/>
            <person name="Mukhopadhyay B."/>
            <person name="Woese C."/>
            <person name="Bristow J."/>
            <person name="Kyrpides N."/>
        </authorList>
    </citation>
    <scope>NUCLEOTIDE SEQUENCE [LARGE SCALE GENOMIC DNA]</scope>
    <source>
        <strain evidence="8">ATCC 43588 / DSM 3639 / JCM 9404 / F1</strain>
    </source>
</reference>
<accession>A3DKK4</accession>
<dbReference type="Pfam" id="PF02361">
    <property type="entry name" value="CbiQ"/>
    <property type="match status" value="1"/>
</dbReference>
<evidence type="ECO:0000256" key="5">
    <source>
        <dbReference type="ARBA" id="ARBA00023136"/>
    </source>
</evidence>
<dbReference type="OrthoDB" id="19080at2157"/>
<organism evidence="7 8">
    <name type="scientific">Staphylothermus marinus (strain ATCC 43588 / DSM 3639 / JCM 9404 / F1)</name>
    <dbReference type="NCBI Taxonomy" id="399550"/>
    <lineage>
        <taxon>Archaea</taxon>
        <taxon>Thermoproteota</taxon>
        <taxon>Thermoprotei</taxon>
        <taxon>Desulfurococcales</taxon>
        <taxon>Desulfurococcaceae</taxon>
        <taxon>Staphylothermus</taxon>
    </lineage>
</organism>
<keyword evidence="2" id="KW-1003">Cell membrane</keyword>